<dbReference type="SUPFAM" id="SSF54909">
    <property type="entry name" value="Dimeric alpha+beta barrel"/>
    <property type="match status" value="1"/>
</dbReference>
<dbReference type="SMART" id="SM00344">
    <property type="entry name" value="HTH_ASNC"/>
    <property type="match status" value="1"/>
</dbReference>
<dbReference type="PANTHER" id="PTHR30154:SF34">
    <property type="entry name" value="TRANSCRIPTIONAL REGULATOR AZLB"/>
    <property type="match status" value="1"/>
</dbReference>
<keyword evidence="3" id="KW-1185">Reference proteome</keyword>
<dbReference type="InterPro" id="IPR011008">
    <property type="entry name" value="Dimeric_a/b-barrel"/>
</dbReference>
<dbReference type="RefSeq" id="WP_142524203.1">
    <property type="nucleotide sequence ID" value="NZ_CABFUZ020000005.1"/>
</dbReference>
<proteinExistence type="predicted"/>
<dbReference type="AlphaFoldDB" id="A0A5E6M633"/>
<dbReference type="OrthoDB" id="66249at2"/>
<evidence type="ECO:0000313" key="3">
    <source>
        <dbReference type="Proteomes" id="UP000381693"/>
    </source>
</evidence>
<gene>
    <name evidence="2" type="ORF">MAMC_00036</name>
</gene>
<dbReference type="PANTHER" id="PTHR30154">
    <property type="entry name" value="LEUCINE-RESPONSIVE REGULATORY PROTEIN"/>
    <property type="match status" value="1"/>
</dbReference>
<dbReference type="Gene3D" id="3.30.70.920">
    <property type="match status" value="1"/>
</dbReference>
<dbReference type="Proteomes" id="UP000381693">
    <property type="component" value="Unassembled WGS sequence"/>
</dbReference>
<reference evidence="2" key="1">
    <citation type="submission" date="2019-09" db="EMBL/GenBank/DDBJ databases">
        <authorList>
            <person name="Cremers G."/>
        </authorList>
    </citation>
    <scope>NUCLEOTIDE SEQUENCE [LARGE SCALE GENOMIC DNA]</scope>
    <source>
        <strain evidence="2">3B</strain>
    </source>
</reference>
<evidence type="ECO:0000313" key="2">
    <source>
        <dbReference type="EMBL" id="VVM04376.1"/>
    </source>
</evidence>
<name>A0A5E6M633_9BACT</name>
<protein>
    <recommendedName>
        <fullName evidence="1">Transcription regulator AsnC/Lrp ligand binding domain-containing protein</fullName>
    </recommendedName>
</protein>
<evidence type="ECO:0000259" key="1">
    <source>
        <dbReference type="Pfam" id="PF01037"/>
    </source>
</evidence>
<dbReference type="GO" id="GO:0005829">
    <property type="term" value="C:cytosol"/>
    <property type="evidence" value="ECO:0007669"/>
    <property type="project" value="TreeGrafter"/>
</dbReference>
<accession>A0A5E6M633</accession>
<sequence length="166" mass="18562">MSKEPSFSAELLHLLEENSLRSPELLGKLLDREPSEVEQEIARLEKEKVILAYKAIVDDEKAQRRTVKAVIEVKLVPERGGGFDRLARRIARYPEVTSCFLMSGGYDLLVFLEGSTLQEVALFVSEKLATLRGVTSTATHFMLRTYKQQGVLVGDAAETDRLPISP</sequence>
<organism evidence="2 3">
    <name type="scientific">Methylacidimicrobium cyclopophantes</name>
    <dbReference type="NCBI Taxonomy" id="1041766"/>
    <lineage>
        <taxon>Bacteria</taxon>
        <taxon>Pseudomonadati</taxon>
        <taxon>Verrucomicrobiota</taxon>
        <taxon>Methylacidimicrobium</taxon>
    </lineage>
</organism>
<dbReference type="EMBL" id="CABFUZ020000005">
    <property type="protein sequence ID" value="VVM04376.1"/>
    <property type="molecule type" value="Genomic_DNA"/>
</dbReference>
<dbReference type="InterPro" id="IPR019887">
    <property type="entry name" value="Tscrpt_reg_AsnC/Lrp_C"/>
</dbReference>
<comment type="caution">
    <text evidence="2">The sequence shown here is derived from an EMBL/GenBank/DDBJ whole genome shotgun (WGS) entry which is preliminary data.</text>
</comment>
<dbReference type="GO" id="GO:0043200">
    <property type="term" value="P:response to amino acid"/>
    <property type="evidence" value="ECO:0007669"/>
    <property type="project" value="TreeGrafter"/>
</dbReference>
<dbReference type="GO" id="GO:0043565">
    <property type="term" value="F:sequence-specific DNA binding"/>
    <property type="evidence" value="ECO:0007669"/>
    <property type="project" value="TreeGrafter"/>
</dbReference>
<dbReference type="Pfam" id="PF01037">
    <property type="entry name" value="AsnC_trans_reg"/>
    <property type="match status" value="1"/>
</dbReference>
<feature type="domain" description="Transcription regulator AsnC/Lrp ligand binding" evidence="1">
    <location>
        <begin position="71"/>
        <end position="145"/>
    </location>
</feature>
<dbReference type="InterPro" id="IPR019888">
    <property type="entry name" value="Tscrpt_reg_AsnC-like"/>
</dbReference>